<dbReference type="PANTHER" id="PTHR36927">
    <property type="entry name" value="BLR4337 PROTEIN"/>
    <property type="match status" value="1"/>
</dbReference>
<reference evidence="3 4" key="1">
    <citation type="journal article" date="2011" name="Stand. Genomic Sci.">
        <title>Complete genome sequence of Haliscomenobacter hydrossis type strain (O).</title>
        <authorList>
            <consortium name="US DOE Joint Genome Institute (JGI-PGF)"/>
            <person name="Daligault H."/>
            <person name="Lapidus A."/>
            <person name="Zeytun A."/>
            <person name="Nolan M."/>
            <person name="Lucas S."/>
            <person name="Del Rio T.G."/>
            <person name="Tice H."/>
            <person name="Cheng J.F."/>
            <person name="Tapia R."/>
            <person name="Han C."/>
            <person name="Goodwin L."/>
            <person name="Pitluck S."/>
            <person name="Liolios K."/>
            <person name="Pagani I."/>
            <person name="Ivanova N."/>
            <person name="Huntemann M."/>
            <person name="Mavromatis K."/>
            <person name="Mikhailova N."/>
            <person name="Pati A."/>
            <person name="Chen A."/>
            <person name="Palaniappan K."/>
            <person name="Land M."/>
            <person name="Hauser L."/>
            <person name="Brambilla E.M."/>
            <person name="Rohde M."/>
            <person name="Verbarg S."/>
            <person name="Goker M."/>
            <person name="Bristow J."/>
            <person name="Eisen J.A."/>
            <person name="Markowitz V."/>
            <person name="Hugenholtz P."/>
            <person name="Kyrpides N.C."/>
            <person name="Klenk H.P."/>
            <person name="Woyke T."/>
        </authorList>
    </citation>
    <scope>NUCLEOTIDE SEQUENCE [LARGE SCALE GENOMIC DNA]</scope>
    <source>
        <strain evidence="4">ATCC 27775 / DSM 1100 / LMG 10767 / O</strain>
    </source>
</reference>
<dbReference type="KEGG" id="hhy:Halhy_4201"/>
<protein>
    <submittedName>
        <fullName evidence="3">Acyltransferase 3</fullName>
    </submittedName>
</protein>
<feature type="transmembrane region" description="Helical" evidence="1">
    <location>
        <begin position="135"/>
        <end position="156"/>
    </location>
</feature>
<gene>
    <name evidence="3" type="ordered locus">Halhy_4201</name>
</gene>
<name>F4L5T6_HALH1</name>
<accession>F4L5T6</accession>
<dbReference type="OrthoDB" id="5446016at2"/>
<reference key="2">
    <citation type="submission" date="2011-04" db="EMBL/GenBank/DDBJ databases">
        <title>Complete sequence of chromosome of Haliscomenobacter hydrossis DSM 1100.</title>
        <authorList>
            <consortium name="US DOE Joint Genome Institute (JGI-PGF)"/>
            <person name="Lucas S."/>
            <person name="Han J."/>
            <person name="Lapidus A."/>
            <person name="Bruce D."/>
            <person name="Goodwin L."/>
            <person name="Pitluck S."/>
            <person name="Peters L."/>
            <person name="Kyrpides N."/>
            <person name="Mavromatis K."/>
            <person name="Ivanova N."/>
            <person name="Ovchinnikova G."/>
            <person name="Pagani I."/>
            <person name="Daligault H."/>
            <person name="Detter J.C."/>
            <person name="Han C."/>
            <person name="Land M."/>
            <person name="Hauser L."/>
            <person name="Markowitz V."/>
            <person name="Cheng J.-F."/>
            <person name="Hugenholtz P."/>
            <person name="Woyke T."/>
            <person name="Wu D."/>
            <person name="Verbarg S."/>
            <person name="Frueling A."/>
            <person name="Brambilla E."/>
            <person name="Klenk H.-P."/>
            <person name="Eisen J.A."/>
        </authorList>
    </citation>
    <scope>NUCLEOTIDE SEQUENCE</scope>
    <source>
        <strain>DSM 1100</strain>
    </source>
</reference>
<dbReference type="HOGENOM" id="CLU_036097_1_0_10"/>
<keyword evidence="3" id="KW-0808">Transferase</keyword>
<dbReference type="STRING" id="760192.Halhy_4201"/>
<feature type="transmembrane region" description="Helical" evidence="1">
    <location>
        <begin position="90"/>
        <end position="108"/>
    </location>
</feature>
<keyword evidence="1" id="KW-0472">Membrane</keyword>
<dbReference type="PANTHER" id="PTHR36927:SF4">
    <property type="entry name" value="BLR5718 PROTEIN"/>
    <property type="match status" value="1"/>
</dbReference>
<dbReference type="RefSeq" id="WP_013766584.1">
    <property type="nucleotide sequence ID" value="NC_015510.1"/>
</dbReference>
<evidence type="ECO:0000313" key="4">
    <source>
        <dbReference type="Proteomes" id="UP000008461"/>
    </source>
</evidence>
<evidence type="ECO:0000256" key="1">
    <source>
        <dbReference type="SAM" id="Phobius"/>
    </source>
</evidence>
<feature type="transmembrane region" description="Helical" evidence="1">
    <location>
        <begin position="301"/>
        <end position="321"/>
    </location>
</feature>
<dbReference type="GO" id="GO:0016747">
    <property type="term" value="F:acyltransferase activity, transferring groups other than amino-acyl groups"/>
    <property type="evidence" value="ECO:0007669"/>
    <property type="project" value="InterPro"/>
</dbReference>
<organism evidence="3 4">
    <name type="scientific">Haliscomenobacter hydrossis (strain ATCC 27775 / DSM 1100 / LMG 10767 / O)</name>
    <dbReference type="NCBI Taxonomy" id="760192"/>
    <lineage>
        <taxon>Bacteria</taxon>
        <taxon>Pseudomonadati</taxon>
        <taxon>Bacteroidota</taxon>
        <taxon>Saprospiria</taxon>
        <taxon>Saprospirales</taxon>
        <taxon>Haliscomenobacteraceae</taxon>
        <taxon>Haliscomenobacter</taxon>
    </lineage>
</organism>
<dbReference type="EMBL" id="CP002691">
    <property type="protein sequence ID" value="AEE52046.1"/>
    <property type="molecule type" value="Genomic_DNA"/>
</dbReference>
<evidence type="ECO:0000313" key="3">
    <source>
        <dbReference type="EMBL" id="AEE52046.1"/>
    </source>
</evidence>
<feature type="transmembrane region" description="Helical" evidence="1">
    <location>
        <begin position="50"/>
        <end position="70"/>
    </location>
</feature>
<feature type="domain" description="Acyltransferase 3" evidence="2">
    <location>
        <begin position="6"/>
        <end position="342"/>
    </location>
</feature>
<dbReference type="Proteomes" id="UP000008461">
    <property type="component" value="Chromosome"/>
</dbReference>
<feature type="transmembrane region" description="Helical" evidence="1">
    <location>
        <begin position="168"/>
        <end position="189"/>
    </location>
</feature>
<dbReference type="AlphaFoldDB" id="F4L5T6"/>
<dbReference type="InterPro" id="IPR050623">
    <property type="entry name" value="Glucan_succinyl_AcylTrfase"/>
</dbReference>
<keyword evidence="4" id="KW-1185">Reference proteome</keyword>
<dbReference type="eggNOG" id="COG3594">
    <property type="taxonomic scope" value="Bacteria"/>
</dbReference>
<keyword evidence="3" id="KW-0012">Acyltransferase</keyword>
<feature type="transmembrane region" description="Helical" evidence="1">
    <location>
        <begin position="209"/>
        <end position="226"/>
    </location>
</feature>
<keyword evidence="1" id="KW-0812">Transmembrane</keyword>
<feature type="transmembrane region" description="Helical" evidence="1">
    <location>
        <begin position="327"/>
        <end position="345"/>
    </location>
</feature>
<proteinExistence type="predicted"/>
<feature type="transmembrane region" description="Helical" evidence="1">
    <location>
        <begin position="262"/>
        <end position="280"/>
    </location>
</feature>
<keyword evidence="1" id="KW-1133">Transmembrane helix</keyword>
<dbReference type="Pfam" id="PF01757">
    <property type="entry name" value="Acyl_transf_3"/>
    <property type="match status" value="1"/>
</dbReference>
<sequence length="355" mass="40718">MQKDRIAYVDQIRVFLTCLVVAHHAGQAYGPTGGVWVVDNVSKGAWLGNFFFINASYMMGLYFFISGYFLVFSIKRKSSAAFTKDRLKKLGIPLLFFTLLVFLPFNYYRAGGHGNVFMFLVDTYVNKPPLATGHLWFVASLLVYSFFYLLLFHRWLVQKAGNFGSLKVVHLVIYLLLLTIVSALVRLKYPIDAWRTWLIPVEPAHLPQYFSLFIAGTMFNHAAWLHQLTLKSGLAFLAFAIITYLVNVQLPEAVKEYWLVESFVESSLCVGIGMGILNFFRCYGSTMNYFVKTLSENVYGVYLFHLFIVIFLQQLMVHWFIGPNLKFFLVTLFGLILSFGLTALLRMSPLVRRII</sequence>
<dbReference type="InterPro" id="IPR002656">
    <property type="entry name" value="Acyl_transf_3_dom"/>
</dbReference>
<feature type="transmembrane region" description="Helical" evidence="1">
    <location>
        <begin position="233"/>
        <end position="250"/>
    </location>
</feature>
<evidence type="ECO:0000259" key="2">
    <source>
        <dbReference type="Pfam" id="PF01757"/>
    </source>
</evidence>
<feature type="transmembrane region" description="Helical" evidence="1">
    <location>
        <begin position="12"/>
        <end position="30"/>
    </location>
</feature>